<feature type="compositionally biased region" description="Pro residues" evidence="1">
    <location>
        <begin position="1"/>
        <end position="12"/>
    </location>
</feature>
<evidence type="ECO:0000313" key="4">
    <source>
        <dbReference type="Proteomes" id="UP001443914"/>
    </source>
</evidence>
<evidence type="ECO:0000313" key="3">
    <source>
        <dbReference type="EMBL" id="KAK9743166.1"/>
    </source>
</evidence>
<organism evidence="3 4">
    <name type="scientific">Saponaria officinalis</name>
    <name type="common">Common soapwort</name>
    <name type="synonym">Lychnis saponaria</name>
    <dbReference type="NCBI Taxonomy" id="3572"/>
    <lineage>
        <taxon>Eukaryota</taxon>
        <taxon>Viridiplantae</taxon>
        <taxon>Streptophyta</taxon>
        <taxon>Embryophyta</taxon>
        <taxon>Tracheophyta</taxon>
        <taxon>Spermatophyta</taxon>
        <taxon>Magnoliopsida</taxon>
        <taxon>eudicotyledons</taxon>
        <taxon>Gunneridae</taxon>
        <taxon>Pentapetalae</taxon>
        <taxon>Caryophyllales</taxon>
        <taxon>Caryophyllaceae</taxon>
        <taxon>Caryophylleae</taxon>
        <taxon>Saponaria</taxon>
    </lineage>
</organism>
<protein>
    <recommendedName>
        <fullName evidence="5">Late embryogenesis abundant protein LEA-2 subgroup domain-containing protein</fullName>
    </recommendedName>
</protein>
<dbReference type="Proteomes" id="UP001443914">
    <property type="component" value="Unassembled WGS sequence"/>
</dbReference>
<evidence type="ECO:0000256" key="2">
    <source>
        <dbReference type="SAM" id="Phobius"/>
    </source>
</evidence>
<dbReference type="AlphaFoldDB" id="A0AAW1M8D7"/>
<dbReference type="EMBL" id="JBDFQZ010000003">
    <property type="protein sequence ID" value="KAK9743166.1"/>
    <property type="molecule type" value="Genomic_DNA"/>
</dbReference>
<evidence type="ECO:0000256" key="1">
    <source>
        <dbReference type="SAM" id="MobiDB-lite"/>
    </source>
</evidence>
<accession>A0AAW1M8D7</accession>
<name>A0AAW1M8D7_SAPOF</name>
<evidence type="ECO:0008006" key="5">
    <source>
        <dbReference type="Google" id="ProtNLM"/>
    </source>
</evidence>
<keyword evidence="2" id="KW-0472">Membrane</keyword>
<feature type="region of interest" description="Disordered" evidence="1">
    <location>
        <begin position="1"/>
        <end position="46"/>
    </location>
</feature>
<keyword evidence="2" id="KW-0812">Transmembrane</keyword>
<dbReference type="PANTHER" id="PTHR31852">
    <property type="entry name" value="LATE EMBRYOGENESIS ABUNDANT (LEA) HYDROXYPROLINE-RICH GLYCOPROTEIN FAMILY"/>
    <property type="match status" value="1"/>
</dbReference>
<keyword evidence="2" id="KW-1133">Transmembrane helix</keyword>
<gene>
    <name evidence="3" type="ORF">RND81_03G221500</name>
</gene>
<reference evidence="3" key="1">
    <citation type="submission" date="2024-03" db="EMBL/GenBank/DDBJ databases">
        <title>WGS assembly of Saponaria officinalis var. Norfolk2.</title>
        <authorList>
            <person name="Jenkins J."/>
            <person name="Shu S."/>
            <person name="Grimwood J."/>
            <person name="Barry K."/>
            <person name="Goodstein D."/>
            <person name="Schmutz J."/>
            <person name="Leebens-Mack J."/>
            <person name="Osbourn A."/>
        </authorList>
    </citation>
    <scope>NUCLEOTIDE SEQUENCE [LARGE SCALE GENOMIC DNA]</scope>
    <source>
        <strain evidence="3">JIC</strain>
    </source>
</reference>
<feature type="compositionally biased region" description="Pro residues" evidence="1">
    <location>
        <begin position="20"/>
        <end position="37"/>
    </location>
</feature>
<proteinExistence type="predicted"/>
<feature type="transmembrane region" description="Helical" evidence="2">
    <location>
        <begin position="51"/>
        <end position="76"/>
    </location>
</feature>
<dbReference type="InterPro" id="IPR055301">
    <property type="entry name" value="Lea14-like_2"/>
</dbReference>
<comment type="caution">
    <text evidence="3">The sequence shown here is derived from an EMBL/GenBank/DDBJ whole genome shotgun (WGS) entry which is preliminary data.</text>
</comment>
<sequence>MSPPPHQPPPPHPNHHPPQQQQPPPPPPQYQFYPYPPPHHHRRSKPSSRTFASCILATCFLTTVAVAGAITCFILFRPQNPTISTSAMKFPTFTLRNSTVNFTLQQFSAVRNPNRYEFTHHGSSVQLLSPSAGPVGFIYIPAAQIGGGRTQYISADFEVKSFSVSVAGPGPTMELETKMRLIGSVKVMKVFAHHVDTSAVCRISVQVSDGSLLGFHC</sequence>
<keyword evidence="4" id="KW-1185">Reference proteome</keyword>